<accession>A0ABW3LWP7</accession>
<organism evidence="2 3">
    <name type="scientific">Pseudoxanthomonas kaohsiungensis</name>
    <dbReference type="NCBI Taxonomy" id="283923"/>
    <lineage>
        <taxon>Bacteria</taxon>
        <taxon>Pseudomonadati</taxon>
        <taxon>Pseudomonadota</taxon>
        <taxon>Gammaproteobacteria</taxon>
        <taxon>Lysobacterales</taxon>
        <taxon>Lysobacteraceae</taxon>
        <taxon>Pseudoxanthomonas</taxon>
    </lineage>
</organism>
<gene>
    <name evidence="2" type="ORF">ACFQ2N_08535</name>
</gene>
<feature type="transmembrane region" description="Helical" evidence="1">
    <location>
        <begin position="137"/>
        <end position="157"/>
    </location>
</feature>
<dbReference type="RefSeq" id="WP_162375951.1">
    <property type="nucleotide sequence ID" value="NZ_JBHTKN010000005.1"/>
</dbReference>
<feature type="transmembrane region" description="Helical" evidence="1">
    <location>
        <begin position="169"/>
        <end position="189"/>
    </location>
</feature>
<evidence type="ECO:0000313" key="3">
    <source>
        <dbReference type="Proteomes" id="UP001597033"/>
    </source>
</evidence>
<reference evidence="3" key="1">
    <citation type="journal article" date="2019" name="Int. J. Syst. Evol. Microbiol.">
        <title>The Global Catalogue of Microorganisms (GCM) 10K type strain sequencing project: providing services to taxonomists for standard genome sequencing and annotation.</title>
        <authorList>
            <consortium name="The Broad Institute Genomics Platform"/>
            <consortium name="The Broad Institute Genome Sequencing Center for Infectious Disease"/>
            <person name="Wu L."/>
            <person name="Ma J."/>
        </authorList>
    </citation>
    <scope>NUCLEOTIDE SEQUENCE [LARGE SCALE GENOMIC DNA]</scope>
    <source>
        <strain evidence="3">CCUG 55854</strain>
    </source>
</reference>
<keyword evidence="1" id="KW-0472">Membrane</keyword>
<feature type="transmembrane region" description="Helical" evidence="1">
    <location>
        <begin position="32"/>
        <end position="55"/>
    </location>
</feature>
<feature type="transmembrane region" description="Helical" evidence="1">
    <location>
        <begin position="101"/>
        <end position="125"/>
    </location>
</feature>
<dbReference type="Proteomes" id="UP001597033">
    <property type="component" value="Unassembled WGS sequence"/>
</dbReference>
<dbReference type="EMBL" id="JBHTKN010000005">
    <property type="protein sequence ID" value="MFD1042395.1"/>
    <property type="molecule type" value="Genomic_DNA"/>
</dbReference>
<feature type="transmembrane region" description="Helical" evidence="1">
    <location>
        <begin position="76"/>
        <end position="95"/>
    </location>
</feature>
<comment type="caution">
    <text evidence="2">The sequence shown here is derived from an EMBL/GenBank/DDBJ whole genome shotgun (WGS) entry which is preliminary data.</text>
</comment>
<keyword evidence="3" id="KW-1185">Reference proteome</keyword>
<sequence>MSRRTTTWGLLAAAVLAGLAGAVPPRLWPGLLPAWAGPVLFVFALVLAFAALLRGQLPEPCDSASPGLRRRYTRELLLAMGAYTLVLFASVWLLRHVEAPALRALVALLPVPPIAFALRAIVRYIRDSDEMQQRIELEAVCIATALVSLLYLAGGFLQTAKVIDLPAGAVLIWLFPLVCLTYGLAKVVVARRYR</sequence>
<name>A0ABW3LWP7_9GAMM</name>
<proteinExistence type="predicted"/>
<keyword evidence="1" id="KW-0812">Transmembrane</keyword>
<evidence type="ECO:0000313" key="2">
    <source>
        <dbReference type="EMBL" id="MFD1042395.1"/>
    </source>
</evidence>
<evidence type="ECO:0000256" key="1">
    <source>
        <dbReference type="SAM" id="Phobius"/>
    </source>
</evidence>
<protein>
    <submittedName>
        <fullName evidence="2">Uncharacterized protein</fullName>
    </submittedName>
</protein>
<keyword evidence="1" id="KW-1133">Transmembrane helix</keyword>